<dbReference type="PIRSF" id="PIRSF004869">
    <property type="entry name" value="PflX_prd"/>
    <property type="match status" value="1"/>
</dbReference>
<protein>
    <recommendedName>
        <fullName evidence="7">Radical SAM core domain-containing protein</fullName>
    </recommendedName>
</protein>
<dbReference type="PANTHER" id="PTHR30352">
    <property type="entry name" value="PYRUVATE FORMATE-LYASE-ACTIVATING ENZYME"/>
    <property type="match status" value="1"/>
</dbReference>
<evidence type="ECO:0000259" key="7">
    <source>
        <dbReference type="PROSITE" id="PS51918"/>
    </source>
</evidence>
<keyword evidence="6" id="KW-0411">Iron-sulfur</keyword>
<gene>
    <name evidence="8" type="ORF">LCGC14_1413460</name>
</gene>
<dbReference type="InterPro" id="IPR016431">
    <property type="entry name" value="Pyrv-formate_lyase-activ_prd"/>
</dbReference>
<reference evidence="8" key="1">
    <citation type="journal article" date="2015" name="Nature">
        <title>Complex archaea that bridge the gap between prokaryotes and eukaryotes.</title>
        <authorList>
            <person name="Spang A."/>
            <person name="Saw J.H."/>
            <person name="Jorgensen S.L."/>
            <person name="Zaremba-Niedzwiedzka K."/>
            <person name="Martijn J."/>
            <person name="Lind A.E."/>
            <person name="van Eijk R."/>
            <person name="Schleper C."/>
            <person name="Guy L."/>
            <person name="Ettema T.J."/>
        </authorList>
    </citation>
    <scope>NUCLEOTIDE SEQUENCE</scope>
</reference>
<evidence type="ECO:0000313" key="8">
    <source>
        <dbReference type="EMBL" id="KKM73142.1"/>
    </source>
</evidence>
<dbReference type="GO" id="GO:0003824">
    <property type="term" value="F:catalytic activity"/>
    <property type="evidence" value="ECO:0007669"/>
    <property type="project" value="InterPro"/>
</dbReference>
<dbReference type="GO" id="GO:0051539">
    <property type="term" value="F:4 iron, 4 sulfur cluster binding"/>
    <property type="evidence" value="ECO:0007669"/>
    <property type="project" value="UniProtKB-KW"/>
</dbReference>
<dbReference type="Gene3D" id="3.20.20.70">
    <property type="entry name" value="Aldolase class I"/>
    <property type="match status" value="1"/>
</dbReference>
<dbReference type="PANTHER" id="PTHR30352:SF5">
    <property type="entry name" value="PYRUVATE FORMATE-LYASE 1-ACTIVATING ENZYME"/>
    <property type="match status" value="1"/>
</dbReference>
<name>A0A0F9MV79_9ZZZZ</name>
<evidence type="ECO:0000256" key="1">
    <source>
        <dbReference type="ARBA" id="ARBA00001966"/>
    </source>
</evidence>
<proteinExistence type="predicted"/>
<dbReference type="InterPro" id="IPR034457">
    <property type="entry name" value="Organic_radical-activating"/>
</dbReference>
<keyword evidence="3" id="KW-0949">S-adenosyl-L-methionine</keyword>
<keyword evidence="4" id="KW-0479">Metal-binding</keyword>
<comment type="caution">
    <text evidence="8">The sequence shown here is derived from an EMBL/GenBank/DDBJ whole genome shotgun (WGS) entry which is preliminary data.</text>
</comment>
<dbReference type="SFLD" id="SFLDG01067">
    <property type="entry name" value="SPASM/twitch_domain_containing"/>
    <property type="match status" value="1"/>
</dbReference>
<dbReference type="EMBL" id="LAZR01009350">
    <property type="protein sequence ID" value="KKM73142.1"/>
    <property type="molecule type" value="Genomic_DNA"/>
</dbReference>
<comment type="cofactor">
    <cofactor evidence="1">
        <name>[4Fe-4S] cluster</name>
        <dbReference type="ChEBI" id="CHEBI:49883"/>
    </cofactor>
</comment>
<organism evidence="8">
    <name type="scientific">marine sediment metagenome</name>
    <dbReference type="NCBI Taxonomy" id="412755"/>
    <lineage>
        <taxon>unclassified sequences</taxon>
        <taxon>metagenomes</taxon>
        <taxon>ecological metagenomes</taxon>
    </lineage>
</organism>
<dbReference type="InterPro" id="IPR007197">
    <property type="entry name" value="rSAM"/>
</dbReference>
<keyword evidence="5" id="KW-0408">Iron</keyword>
<feature type="domain" description="Radical SAM core" evidence="7">
    <location>
        <begin position="72"/>
        <end position="298"/>
    </location>
</feature>
<dbReference type="InterPro" id="IPR027596">
    <property type="entry name" value="AmmeMemoSam_rS"/>
</dbReference>
<dbReference type="SFLD" id="SFLDS00029">
    <property type="entry name" value="Radical_SAM"/>
    <property type="match status" value="1"/>
</dbReference>
<evidence type="ECO:0000256" key="2">
    <source>
        <dbReference type="ARBA" id="ARBA00022485"/>
    </source>
</evidence>
<evidence type="ECO:0000256" key="4">
    <source>
        <dbReference type="ARBA" id="ARBA00022723"/>
    </source>
</evidence>
<sequence length="347" mass="39810">MKSEFVKKSKYQRKIDEKCSQCLTCEKKCKIPKGKSGFCQTRINKDGEIYTIVYGLIPALSFNPIEKKPLYHFHPGSKALTIGTYGCNFSCFWCQNYHLSKTDPQKAYQFSPSNKYISPKKLIEIALIRKCEGTSISFNEPTLLFEYSLKLFKLAKQNGLYNTYVTNGYMTEEVLRNLVEAGLDAMNIDIKGDFKMVQKYCGTDVEKVWRNAKLAKELGVHIEITTLLIQELNSKDEIIRKIAERIYSELGELTPFHISRFFPHYKSPNYALSEPTPLELLYNAYNIAKDVGLKYVYLGNLPTTDYGNTYCPNCSRLVIKRKTLGIAELFLENHGKCKFCGFPIVIK</sequence>
<evidence type="ECO:0000256" key="3">
    <source>
        <dbReference type="ARBA" id="ARBA00022691"/>
    </source>
</evidence>
<evidence type="ECO:0000256" key="5">
    <source>
        <dbReference type="ARBA" id="ARBA00023004"/>
    </source>
</evidence>
<dbReference type="InterPro" id="IPR013785">
    <property type="entry name" value="Aldolase_TIM"/>
</dbReference>
<dbReference type="GO" id="GO:0046872">
    <property type="term" value="F:metal ion binding"/>
    <property type="evidence" value="ECO:0007669"/>
    <property type="project" value="UniProtKB-KW"/>
</dbReference>
<keyword evidence="2" id="KW-0004">4Fe-4S</keyword>
<evidence type="ECO:0000256" key="6">
    <source>
        <dbReference type="ARBA" id="ARBA00023014"/>
    </source>
</evidence>
<dbReference type="Pfam" id="PF04055">
    <property type="entry name" value="Radical_SAM"/>
    <property type="match status" value="1"/>
</dbReference>
<dbReference type="SFLD" id="SFLDG01101">
    <property type="entry name" value="Uncharacterised_Radical_SAM_Su"/>
    <property type="match status" value="1"/>
</dbReference>
<dbReference type="PROSITE" id="PS51918">
    <property type="entry name" value="RADICAL_SAM"/>
    <property type="match status" value="1"/>
</dbReference>
<dbReference type="InterPro" id="IPR058240">
    <property type="entry name" value="rSAM_sf"/>
</dbReference>
<dbReference type="AlphaFoldDB" id="A0A0F9MV79"/>
<dbReference type="SUPFAM" id="SSF102114">
    <property type="entry name" value="Radical SAM enzymes"/>
    <property type="match status" value="1"/>
</dbReference>
<dbReference type="CDD" id="cd01335">
    <property type="entry name" value="Radical_SAM"/>
    <property type="match status" value="1"/>
</dbReference>
<dbReference type="NCBIfam" id="TIGR04337">
    <property type="entry name" value="AmmeMemoSam_rS"/>
    <property type="match status" value="1"/>
</dbReference>
<accession>A0A0F9MV79</accession>